<gene>
    <name evidence="1" type="ORF">R3P38DRAFT_2911973</name>
</gene>
<name>A0AAW0C609_9AGAR</name>
<evidence type="ECO:0000313" key="1">
    <source>
        <dbReference type="EMBL" id="KAK7034914.1"/>
    </source>
</evidence>
<reference evidence="1 2" key="1">
    <citation type="journal article" date="2024" name="J Genomics">
        <title>Draft genome sequencing and assembly of Favolaschia claudopus CIRM-BRFM 2984 isolated from oak limbs.</title>
        <authorList>
            <person name="Navarro D."/>
            <person name="Drula E."/>
            <person name="Chaduli D."/>
            <person name="Cazenave R."/>
            <person name="Ahrendt S."/>
            <person name="Wang J."/>
            <person name="Lipzen A."/>
            <person name="Daum C."/>
            <person name="Barry K."/>
            <person name="Grigoriev I.V."/>
            <person name="Favel A."/>
            <person name="Rosso M.N."/>
            <person name="Martin F."/>
        </authorList>
    </citation>
    <scope>NUCLEOTIDE SEQUENCE [LARGE SCALE GENOMIC DNA]</scope>
    <source>
        <strain evidence="1 2">CIRM-BRFM 2984</strain>
    </source>
</reference>
<organism evidence="1 2">
    <name type="scientific">Favolaschia claudopus</name>
    <dbReference type="NCBI Taxonomy" id="2862362"/>
    <lineage>
        <taxon>Eukaryota</taxon>
        <taxon>Fungi</taxon>
        <taxon>Dikarya</taxon>
        <taxon>Basidiomycota</taxon>
        <taxon>Agaricomycotina</taxon>
        <taxon>Agaricomycetes</taxon>
        <taxon>Agaricomycetidae</taxon>
        <taxon>Agaricales</taxon>
        <taxon>Marasmiineae</taxon>
        <taxon>Mycenaceae</taxon>
        <taxon>Favolaschia</taxon>
    </lineage>
</organism>
<accession>A0AAW0C609</accession>
<comment type="caution">
    <text evidence="1">The sequence shown here is derived from an EMBL/GenBank/DDBJ whole genome shotgun (WGS) entry which is preliminary data.</text>
</comment>
<sequence length="245" mass="26990">METMVSSVNAALNAMSTLTMQFTPWAENELTNIFTKFENRISEETFLADRMSVDLARVATDEVLKAEINIKEALDLASSPDSRTVQKFQVLSEQMSGALTDSASLAQHMQAQQLEAFEVLRTLTISSHESIQHINESVSSIVNDLQPGSRLSDFIDLAERTVGKFMTHICSELTGNSVNLAFSTPLLGAVSGAMGCIFYLLRLVFGLGRKVVTSAVGPFMCARMGSKRKAASITRKQRTLDHFWK</sequence>
<keyword evidence="2" id="KW-1185">Reference proteome</keyword>
<protein>
    <submittedName>
        <fullName evidence="1">Uncharacterized protein</fullName>
    </submittedName>
</protein>
<evidence type="ECO:0000313" key="2">
    <source>
        <dbReference type="Proteomes" id="UP001362999"/>
    </source>
</evidence>
<proteinExistence type="predicted"/>
<dbReference type="AlphaFoldDB" id="A0AAW0C609"/>
<dbReference type="EMBL" id="JAWWNJ010000020">
    <property type="protein sequence ID" value="KAK7034914.1"/>
    <property type="molecule type" value="Genomic_DNA"/>
</dbReference>
<dbReference type="Proteomes" id="UP001362999">
    <property type="component" value="Unassembled WGS sequence"/>
</dbReference>